<feature type="domain" description="Ribbon-helix-helix" evidence="1">
    <location>
        <begin position="16"/>
        <end position="77"/>
    </location>
</feature>
<organism evidence="2 3">
    <name type="scientific">Pseudolabrys taiwanensis</name>
    <dbReference type="NCBI Taxonomy" id="331696"/>
    <lineage>
        <taxon>Bacteria</taxon>
        <taxon>Pseudomonadati</taxon>
        <taxon>Pseudomonadota</taxon>
        <taxon>Alphaproteobacteria</taxon>
        <taxon>Hyphomicrobiales</taxon>
        <taxon>Xanthobacteraceae</taxon>
        <taxon>Pseudolabrys</taxon>
    </lineage>
</organism>
<dbReference type="Gene3D" id="1.10.3990.20">
    <property type="entry name" value="protein bp1543"/>
    <property type="match status" value="1"/>
</dbReference>
<reference evidence="2 3" key="1">
    <citation type="submission" date="2018-07" db="EMBL/GenBank/DDBJ databases">
        <authorList>
            <person name="Quirk P.G."/>
            <person name="Krulwich T.A."/>
        </authorList>
    </citation>
    <scope>NUCLEOTIDE SEQUENCE [LARGE SCALE GENOMIC DNA]</scope>
    <source>
        <strain evidence="2 3">CC-BB4</strain>
    </source>
</reference>
<dbReference type="EMBL" id="CP031417">
    <property type="protein sequence ID" value="AXK79979.1"/>
    <property type="molecule type" value="Genomic_DNA"/>
</dbReference>
<gene>
    <name evidence="2" type="ORF">DW352_05265</name>
</gene>
<evidence type="ECO:0000313" key="2">
    <source>
        <dbReference type="EMBL" id="AXK79979.1"/>
    </source>
</evidence>
<protein>
    <submittedName>
        <fullName evidence="2">Aryl-sulfate sulfotransferase</fullName>
    </submittedName>
</protein>
<evidence type="ECO:0000313" key="3">
    <source>
        <dbReference type="Proteomes" id="UP000254889"/>
    </source>
</evidence>
<keyword evidence="2" id="KW-0808">Transferase</keyword>
<proteinExistence type="predicted"/>
<dbReference type="OrthoDB" id="5458732at2"/>
<dbReference type="AlphaFoldDB" id="A0A345ZST2"/>
<sequence>MHSATQALGDPSNAIKKRSVSINGRRTSVSLEEPFWMSVRAAAMEHGVKLSTLLNHIEFSRGPNHLSSAIRVFAFLYASGAIPNAMWDSLHSRSR</sequence>
<keyword evidence="3" id="KW-1185">Reference proteome</keyword>
<dbReference type="GO" id="GO:0016740">
    <property type="term" value="F:transferase activity"/>
    <property type="evidence" value="ECO:0007669"/>
    <property type="project" value="UniProtKB-KW"/>
</dbReference>
<name>A0A345ZST2_9HYPH</name>
<dbReference type="RefSeq" id="WP_115689186.1">
    <property type="nucleotide sequence ID" value="NZ_CP031417.1"/>
</dbReference>
<accession>A0A345ZST2</accession>
<dbReference type="InterPro" id="IPR027373">
    <property type="entry name" value="RHH_dom"/>
</dbReference>
<dbReference type="InterPro" id="IPR038268">
    <property type="entry name" value="RHH_sf"/>
</dbReference>
<evidence type="ECO:0000259" key="1">
    <source>
        <dbReference type="Pfam" id="PF13467"/>
    </source>
</evidence>
<dbReference type="KEGG" id="ptaw:DW352_05265"/>
<dbReference type="Pfam" id="PF13467">
    <property type="entry name" value="RHH_4"/>
    <property type="match status" value="1"/>
</dbReference>
<dbReference type="Proteomes" id="UP000254889">
    <property type="component" value="Chromosome"/>
</dbReference>